<gene>
    <name evidence="3" type="ORF">JEU11_21750</name>
</gene>
<evidence type="ECO:0000256" key="1">
    <source>
        <dbReference type="SAM" id="MobiDB-lite"/>
    </source>
</evidence>
<feature type="region of interest" description="Disordered" evidence="1">
    <location>
        <begin position="20"/>
        <end position="39"/>
    </location>
</feature>
<organism evidence="3 4">
    <name type="scientific">Paraglaciecola chathamensis</name>
    <dbReference type="NCBI Taxonomy" id="368405"/>
    <lineage>
        <taxon>Bacteria</taxon>
        <taxon>Pseudomonadati</taxon>
        <taxon>Pseudomonadota</taxon>
        <taxon>Gammaproteobacteria</taxon>
        <taxon>Alteromonadales</taxon>
        <taxon>Alteromonadaceae</taxon>
        <taxon>Paraglaciecola</taxon>
    </lineage>
</organism>
<reference evidence="3 4" key="1">
    <citation type="submission" date="2020-12" db="EMBL/GenBank/DDBJ databases">
        <title>Draft genome sequences of nine environmental bacterial isolates colonizing plastic.</title>
        <authorList>
            <person name="Borre I."/>
            <person name="Sonnenschein E.C."/>
        </authorList>
    </citation>
    <scope>NUCLEOTIDE SEQUENCE [LARGE SCALE GENOMIC DNA]</scope>
    <source>
        <strain evidence="3 4">IB30</strain>
    </source>
</reference>
<dbReference type="Proteomes" id="UP000649232">
    <property type="component" value="Unassembled WGS sequence"/>
</dbReference>
<feature type="domain" description="Winged helix-turn helix" evidence="2">
    <location>
        <begin position="3"/>
        <end position="37"/>
    </location>
</feature>
<name>A0ABS0WKQ2_9ALTE</name>
<evidence type="ECO:0000259" key="2">
    <source>
        <dbReference type="Pfam" id="PF13592"/>
    </source>
</evidence>
<protein>
    <submittedName>
        <fullName evidence="3">Winged helix-turn-helix domain-containing protein</fullName>
    </submittedName>
</protein>
<dbReference type="InterPro" id="IPR025959">
    <property type="entry name" value="Winged_HTH_dom"/>
</dbReference>
<sequence length="39" mass="4550">HPNAIYKLLHLLGFSWITSRSKHPKQSQEAQDEFKKTAN</sequence>
<dbReference type="EMBL" id="JAEILT010000086">
    <property type="protein sequence ID" value="MBJ2139061.1"/>
    <property type="molecule type" value="Genomic_DNA"/>
</dbReference>
<accession>A0ABS0WKQ2</accession>
<evidence type="ECO:0000313" key="4">
    <source>
        <dbReference type="Proteomes" id="UP000649232"/>
    </source>
</evidence>
<dbReference type="Pfam" id="PF13592">
    <property type="entry name" value="HTH_33"/>
    <property type="match status" value="1"/>
</dbReference>
<comment type="caution">
    <text evidence="3">The sequence shown here is derived from an EMBL/GenBank/DDBJ whole genome shotgun (WGS) entry which is preliminary data.</text>
</comment>
<evidence type="ECO:0000313" key="3">
    <source>
        <dbReference type="EMBL" id="MBJ2139061.1"/>
    </source>
</evidence>
<feature type="non-terminal residue" evidence="3">
    <location>
        <position position="1"/>
    </location>
</feature>
<proteinExistence type="predicted"/>